<keyword evidence="2" id="KW-1185">Reference proteome</keyword>
<evidence type="ECO:0000313" key="2">
    <source>
        <dbReference type="Proteomes" id="UP000740883"/>
    </source>
</evidence>
<gene>
    <name evidence="1" type="ORF">NGRA_0021</name>
</gene>
<sequence>MIIKWHKSIVKLGNTKIKFKQDILTAETFKDWMVVATNSALYFMGRDEYVIPFSIYNIVFTENFIYLHSREDRNVYKLGHPLEVETFLFYSPYYILDSVIVHKNMCTHEDPIFILKANKTYVLKRQKSYFIHFLKIGQTIKYIVTECSFEEFINIRSPRCLSQPEEDLQINIDDSKEGIEFVNKVNSSLDDKITNLKVEDTLNVHTNRNYLIVTVNNLVSFIDFWDFAEDDFRLLKTKSYELEKDVDVFKPIKIRLRGNYEITVIQIDNFLFYKSNKIQIIDRKCWVKAFVKKKYSRNYHDVFWKRLTPIDRKIFACLEPKKIISLICDCISTNDYNFFKLEITKKHIEKINRILEKDLAECDSVEKFLEKNSSYAFFGKIPIIHQIQNLNKSKNYLTTTSNYNKLLEIKYERIFQVDKSLLVGMKFNKIRNLAYQIIFLEENKAQIFKEKSNVKKWERYRKLFYKNFNDARMDEVDLLFNEKPKQFDIENEAENINERAYVLRLSCCLGKSIAYFDSMYTEDVFEESPLVYPMFKNLGLVNIEIKEKNWKNWPSFNYSCCRFLSSSNISDISSCFIENRIKEFIKENDDSEHTLAGMFYAFGLRERFKDITFEEIKDLISDNTPLLSMVLIVSLGLSNKGIHNQDILDAFYHTIHTDAHPLIKIGYFIGMSYTFMNSGNVNLKNVLIKELIKKGSIQTEKHNKNNVLWYNKSYRLTMGFMLAYVLRTKKVDSYEFIKLENKLVELLVNGLVLFGSKSSRHIKNFKRSEGDPPEEIFYSEFFTYGCSPPENFENVFEEIKTGSLSIFEIYRYAGALFYIGVANIVGQLEDSGLYEKLLMSTMFLEERMLKDDKYRVLFDYSLIAMVLIRSSTCDLELLKIIRRQIKRTERSVWDRNKVDYVFTFSGMKKETQTTLTYGCIEKYKLCLGILTLGLSKYKLTGNFNTVIDLVATFYIDFPICTQDQDFFNLLRYNIFNTIGKNETPCFSLFYKFRSGKTSSFNEISFYFKKKFKTLAETDKKLTIDLLSDYYENHLKGEPLINMDYFKEQVIRCK</sequence>
<name>A0A9P6H244_9MICR</name>
<protein>
    <submittedName>
        <fullName evidence="1">Uncharacterized protein</fullName>
    </submittedName>
</protein>
<comment type="caution">
    <text evidence="1">The sequence shown here is derived from an EMBL/GenBank/DDBJ whole genome shotgun (WGS) entry which is preliminary data.</text>
</comment>
<evidence type="ECO:0000313" key="1">
    <source>
        <dbReference type="EMBL" id="KAF9765058.1"/>
    </source>
</evidence>
<accession>A0A9P6H244</accession>
<reference evidence="1 2" key="1">
    <citation type="journal article" date="2020" name="Genome Biol. Evol.">
        <title>Comparative genomics of strictly vertically transmitted, feminizing microsporidia endosymbionts of amphipod crustaceans.</title>
        <authorList>
            <person name="Cormier A."/>
            <person name="Chebbi M.A."/>
            <person name="Giraud I."/>
            <person name="Wattier R."/>
            <person name="Teixeira M."/>
            <person name="Gilbert C."/>
            <person name="Rigaud T."/>
            <person name="Cordaux R."/>
        </authorList>
    </citation>
    <scope>NUCLEOTIDE SEQUENCE [LARGE SCALE GENOMIC DNA]</scope>
    <source>
        <strain evidence="1 2">Ou3-Ou53</strain>
    </source>
</reference>
<dbReference type="AlphaFoldDB" id="A0A9P6H244"/>
<dbReference type="OrthoDB" id="26401at2759"/>
<dbReference type="EMBL" id="SBJO01000001">
    <property type="protein sequence ID" value="KAF9765058.1"/>
    <property type="molecule type" value="Genomic_DNA"/>
</dbReference>
<proteinExistence type="predicted"/>
<dbReference type="InterPro" id="IPR011989">
    <property type="entry name" value="ARM-like"/>
</dbReference>
<organism evidence="1 2">
    <name type="scientific">Nosema granulosis</name>
    <dbReference type="NCBI Taxonomy" id="83296"/>
    <lineage>
        <taxon>Eukaryota</taxon>
        <taxon>Fungi</taxon>
        <taxon>Fungi incertae sedis</taxon>
        <taxon>Microsporidia</taxon>
        <taxon>Nosematidae</taxon>
        <taxon>Nosema</taxon>
    </lineage>
</organism>
<dbReference type="Proteomes" id="UP000740883">
    <property type="component" value="Unassembled WGS sequence"/>
</dbReference>
<dbReference type="Gene3D" id="1.25.10.10">
    <property type="entry name" value="Leucine-rich Repeat Variant"/>
    <property type="match status" value="1"/>
</dbReference>